<evidence type="ECO:0000313" key="3">
    <source>
        <dbReference type="WBParaSite" id="PTRK_0001645300.1"/>
    </source>
</evidence>
<dbReference type="Proteomes" id="UP000038045">
    <property type="component" value="Unplaced"/>
</dbReference>
<feature type="compositionally biased region" description="Basic and acidic residues" evidence="1">
    <location>
        <begin position="576"/>
        <end position="587"/>
    </location>
</feature>
<feature type="region of interest" description="Disordered" evidence="1">
    <location>
        <begin position="89"/>
        <end position="109"/>
    </location>
</feature>
<feature type="region of interest" description="Disordered" evidence="1">
    <location>
        <begin position="774"/>
        <end position="798"/>
    </location>
</feature>
<keyword evidence="2" id="KW-1185">Reference proteome</keyword>
<feature type="region of interest" description="Disordered" evidence="1">
    <location>
        <begin position="159"/>
        <end position="198"/>
    </location>
</feature>
<feature type="region of interest" description="Disordered" evidence="1">
    <location>
        <begin position="542"/>
        <end position="612"/>
    </location>
</feature>
<dbReference type="WBParaSite" id="PTRK_0001645300.1">
    <property type="protein sequence ID" value="PTRK_0001645300.1"/>
    <property type="gene ID" value="PTRK_0001645300"/>
</dbReference>
<reference evidence="3" key="1">
    <citation type="submission" date="2017-02" db="UniProtKB">
        <authorList>
            <consortium name="WormBaseParasite"/>
        </authorList>
    </citation>
    <scope>IDENTIFICATION</scope>
</reference>
<name>A0A0N5A4A5_PARTI</name>
<dbReference type="STRING" id="131310.A0A0N5A4A5"/>
<accession>A0A0N5A4A5</accession>
<feature type="compositionally biased region" description="Low complexity" evidence="1">
    <location>
        <begin position="689"/>
        <end position="698"/>
    </location>
</feature>
<feature type="compositionally biased region" description="Basic and acidic residues" evidence="1">
    <location>
        <begin position="675"/>
        <end position="685"/>
    </location>
</feature>
<organism evidence="2 3">
    <name type="scientific">Parastrongyloides trichosuri</name>
    <name type="common">Possum-specific nematode worm</name>
    <dbReference type="NCBI Taxonomy" id="131310"/>
    <lineage>
        <taxon>Eukaryota</taxon>
        <taxon>Metazoa</taxon>
        <taxon>Ecdysozoa</taxon>
        <taxon>Nematoda</taxon>
        <taxon>Chromadorea</taxon>
        <taxon>Rhabditida</taxon>
        <taxon>Tylenchina</taxon>
        <taxon>Panagrolaimomorpha</taxon>
        <taxon>Strongyloidoidea</taxon>
        <taxon>Strongyloididae</taxon>
        <taxon>Parastrongyloides</taxon>
    </lineage>
</organism>
<feature type="compositionally biased region" description="Basic and acidic residues" evidence="1">
    <location>
        <begin position="720"/>
        <end position="748"/>
    </location>
</feature>
<feature type="compositionally biased region" description="Polar residues" evidence="1">
    <location>
        <begin position="774"/>
        <end position="783"/>
    </location>
</feature>
<feature type="region of interest" description="Disordered" evidence="1">
    <location>
        <begin position="675"/>
        <end position="753"/>
    </location>
</feature>
<evidence type="ECO:0000313" key="2">
    <source>
        <dbReference type="Proteomes" id="UP000038045"/>
    </source>
</evidence>
<sequence length="925" mass="105194">MLSYLIKVESAEEQYRQQTAGIDAQPLPIPTADRHFDPSKSKTLEYIRSGVNEEDFITPEFFDKVNQAEAPNVPSRPEPMWAREARARSERARSKTPANYGGNAYHDQGQGNFYNSRQDYNQNGYMPSHGIENSFYNPNQKYMSSAQNQISSNEYNRQRDNIFTSGPNLPPPEHPLSSYRNSSHYQNSQQRYNTYDSPSSKGYQFGGMDFIDHANPQYQGPQQYYTYNDNKRSSSVGKEVKPGYQCGGTDFRKEGTPIGYNPNYHGHAAVKPRLRSRYDADPKLPVNNYVAPNVDSVDPVTLVGDTISNQRISRHRERSEEEKKYIGTIFAPAPGHTSVLRAVSPPRRTPEPICYSTNVETLEKLRSKSAQPRSATATPAFYQSGQQYQQQNFNSQWAQQQSDNETKEVNVKTLLTDEALRPIRRSHTPDWSHRSHQKHVAWQNDVVDPRYTRPEINKQEPNWSKTVNQRRNHWENKCRDADARVQLPASYKVPPQQTPYWAHHANQKHQVWEAAAHSTGVNKNPNHSSNLNFQYNNVSRPQEYGNYGGNKGKSSYHYTEDKHSSFNRSGTGEQPQHYETHSHRESHGPNQNIGSAPAIPLPPPSNIHFTENRRDNYTTNKSVYESTNRNVAPAIPLPPPPANYQSNQGNVSYHFTEDRHEKYSCNKTGEEPRAYETHTHRESHTPNRISTPISSAPAIPLPPVTNYSKPTKDGNISYHFSEDRHEKFSSSKTGEEPKAYETHSHREYGTPTGGIQKNITYNYNTTPATITNTGGSIQSSAWNKTTTQKTTTRESVERPVPAPRYNVNRESSNYYKKETSNNALTNTKTVEQIRAPTSNNQTEVYTCSGNEALNRLSEMNETLPIGSISNTISNTSGKYKDEQGKDILYKRELTTSADPGKEYQLLKEQETRVVEKPLEPGIISR</sequence>
<protein>
    <submittedName>
        <fullName evidence="3">ZM domain-containing protein</fullName>
    </submittedName>
</protein>
<proteinExistence type="predicted"/>
<feature type="compositionally biased region" description="Polar residues" evidence="1">
    <location>
        <begin position="178"/>
        <end position="198"/>
    </location>
</feature>
<evidence type="ECO:0000256" key="1">
    <source>
        <dbReference type="SAM" id="MobiDB-lite"/>
    </source>
</evidence>
<dbReference type="AlphaFoldDB" id="A0A0N5A4A5"/>